<dbReference type="Gene3D" id="2.130.10.10">
    <property type="entry name" value="YVTN repeat-like/Quinoprotein amine dehydrogenase"/>
    <property type="match status" value="1"/>
</dbReference>
<evidence type="ECO:0000256" key="5">
    <source>
        <dbReference type="ARBA" id="ARBA00022737"/>
    </source>
</evidence>
<dbReference type="InterPro" id="IPR001680">
    <property type="entry name" value="WD40_rpt"/>
</dbReference>
<evidence type="ECO:0000256" key="2">
    <source>
        <dbReference type="ARBA" id="ARBA00022448"/>
    </source>
</evidence>
<accession>A0A409VKJ3</accession>
<dbReference type="AlphaFoldDB" id="A0A409VKJ3"/>
<dbReference type="EMBL" id="NHTK01006035">
    <property type="protein sequence ID" value="PPQ66763.1"/>
    <property type="molecule type" value="Genomic_DNA"/>
</dbReference>
<dbReference type="InterPro" id="IPR015943">
    <property type="entry name" value="WD40/YVTN_repeat-like_dom_sf"/>
</dbReference>
<keyword evidence="6" id="KW-0256">Endoplasmic reticulum</keyword>
<feature type="transmembrane region" description="Helical" evidence="13">
    <location>
        <begin position="376"/>
        <end position="394"/>
    </location>
</feature>
<evidence type="ECO:0000256" key="13">
    <source>
        <dbReference type="SAM" id="Phobius"/>
    </source>
</evidence>
<feature type="region of interest" description="Disordered" evidence="12">
    <location>
        <begin position="196"/>
        <end position="224"/>
    </location>
</feature>
<evidence type="ECO:0000256" key="10">
    <source>
        <dbReference type="ARBA" id="ARBA00023136"/>
    </source>
</evidence>
<evidence type="ECO:0000256" key="1">
    <source>
        <dbReference type="ARBA" id="ARBA00004648"/>
    </source>
</evidence>
<keyword evidence="10 13" id="KW-0472">Membrane</keyword>
<dbReference type="SMART" id="SM00320">
    <property type="entry name" value="WD40"/>
    <property type="match status" value="2"/>
</dbReference>
<keyword evidence="2" id="KW-0813">Transport</keyword>
<feature type="repeat" description="WD" evidence="11">
    <location>
        <begin position="334"/>
        <end position="364"/>
    </location>
</feature>
<keyword evidence="4 13" id="KW-0812">Transmembrane</keyword>
<organism evidence="14 15">
    <name type="scientific">Panaeolus cyanescens</name>
    <dbReference type="NCBI Taxonomy" id="181874"/>
    <lineage>
        <taxon>Eukaryota</taxon>
        <taxon>Fungi</taxon>
        <taxon>Dikarya</taxon>
        <taxon>Basidiomycota</taxon>
        <taxon>Agaricomycotina</taxon>
        <taxon>Agaricomycetes</taxon>
        <taxon>Agaricomycetidae</taxon>
        <taxon>Agaricales</taxon>
        <taxon>Agaricineae</taxon>
        <taxon>Galeropsidaceae</taxon>
        <taxon>Panaeolus</taxon>
    </lineage>
</organism>
<dbReference type="InterPro" id="IPR036322">
    <property type="entry name" value="WD40_repeat_dom_sf"/>
</dbReference>
<dbReference type="InParanoid" id="A0A409VKJ3"/>
<dbReference type="GO" id="GO:0003400">
    <property type="term" value="P:regulation of COPII vesicle coating"/>
    <property type="evidence" value="ECO:0007669"/>
    <property type="project" value="TreeGrafter"/>
</dbReference>
<dbReference type="GO" id="GO:0015031">
    <property type="term" value="P:protein transport"/>
    <property type="evidence" value="ECO:0007669"/>
    <property type="project" value="UniProtKB-KW"/>
</dbReference>
<dbReference type="PANTHER" id="PTHR23284">
    <property type="entry name" value="PROLACTIN REGULATORY ELEMENT BINDING PROTEIN"/>
    <property type="match status" value="1"/>
</dbReference>
<evidence type="ECO:0000256" key="7">
    <source>
        <dbReference type="ARBA" id="ARBA00022892"/>
    </source>
</evidence>
<dbReference type="GO" id="GO:0005085">
    <property type="term" value="F:guanyl-nucleotide exchange factor activity"/>
    <property type="evidence" value="ECO:0007669"/>
    <property type="project" value="InterPro"/>
</dbReference>
<keyword evidence="9 13" id="KW-1133">Transmembrane helix</keyword>
<evidence type="ECO:0000313" key="15">
    <source>
        <dbReference type="Proteomes" id="UP000284842"/>
    </source>
</evidence>
<evidence type="ECO:0000313" key="14">
    <source>
        <dbReference type="EMBL" id="PPQ66763.1"/>
    </source>
</evidence>
<dbReference type="PROSITE" id="PS50082">
    <property type="entry name" value="WD_REPEATS_2"/>
    <property type="match status" value="1"/>
</dbReference>
<evidence type="ECO:0000256" key="8">
    <source>
        <dbReference type="ARBA" id="ARBA00022927"/>
    </source>
</evidence>
<dbReference type="FunCoup" id="A0A409VKJ3">
    <property type="interactions" value="71"/>
</dbReference>
<dbReference type="OrthoDB" id="2013972at2759"/>
<keyword evidence="5" id="KW-0677">Repeat</keyword>
<dbReference type="Proteomes" id="UP000284842">
    <property type="component" value="Unassembled WGS sequence"/>
</dbReference>
<evidence type="ECO:0000256" key="4">
    <source>
        <dbReference type="ARBA" id="ARBA00022692"/>
    </source>
</evidence>
<reference evidence="14 15" key="1">
    <citation type="journal article" date="2018" name="Evol. Lett.">
        <title>Horizontal gene cluster transfer increased hallucinogenic mushroom diversity.</title>
        <authorList>
            <person name="Reynolds H.T."/>
            <person name="Vijayakumar V."/>
            <person name="Gluck-Thaler E."/>
            <person name="Korotkin H.B."/>
            <person name="Matheny P.B."/>
            <person name="Slot J.C."/>
        </authorList>
    </citation>
    <scope>NUCLEOTIDE SEQUENCE [LARGE SCALE GENOMIC DNA]</scope>
    <source>
        <strain evidence="14 15">2629</strain>
    </source>
</reference>
<keyword evidence="3 11" id="KW-0853">WD repeat</keyword>
<name>A0A409VKJ3_9AGAR</name>
<keyword evidence="8" id="KW-0653">Protein transport</keyword>
<evidence type="ECO:0000256" key="6">
    <source>
        <dbReference type="ARBA" id="ARBA00022824"/>
    </source>
</evidence>
<gene>
    <name evidence="14" type="ORF">CVT24_008720</name>
</gene>
<dbReference type="GO" id="GO:0005789">
    <property type="term" value="C:endoplasmic reticulum membrane"/>
    <property type="evidence" value="ECO:0007669"/>
    <property type="project" value="UniProtKB-SubCell"/>
</dbReference>
<protein>
    <submittedName>
        <fullName evidence="14">Uncharacterized protein</fullName>
    </submittedName>
</protein>
<evidence type="ECO:0000256" key="11">
    <source>
        <dbReference type="PROSITE-ProRule" id="PRU00221"/>
    </source>
</evidence>
<keyword evidence="7" id="KW-0931">ER-Golgi transport</keyword>
<evidence type="ECO:0000256" key="3">
    <source>
        <dbReference type="ARBA" id="ARBA00022574"/>
    </source>
</evidence>
<evidence type="ECO:0000256" key="12">
    <source>
        <dbReference type="SAM" id="MobiDB-lite"/>
    </source>
</evidence>
<dbReference type="InterPro" id="IPR045260">
    <property type="entry name" value="Sec12-like"/>
</dbReference>
<feature type="compositionally biased region" description="Polar residues" evidence="12">
    <location>
        <begin position="210"/>
        <end position="224"/>
    </location>
</feature>
<comment type="caution">
    <text evidence="14">The sequence shown here is derived from an EMBL/GenBank/DDBJ whole genome shotgun (WGS) entry which is preliminary data.</text>
</comment>
<keyword evidence="15" id="KW-1185">Reference proteome</keyword>
<dbReference type="PANTHER" id="PTHR23284:SF0">
    <property type="entry name" value="PROLACTIN REGULATORY ELEMENT-BINDING PROTEIN"/>
    <property type="match status" value="1"/>
</dbReference>
<sequence length="403" mass="44007">MRPRHQQHPLTAFPVYSCSFLAPNQFVLGGGGGATKSGIKNKLRLYETSDDLSIQLQDEFELEKGEDAPMSMAVWPEDGSIVCGINSVLEQMEAGQNENCRLFSVVNSKLNFINKRGTLPQGDLEDYQANGKFLAVAGSHDLSLFSYPSLELLGKPIHCEKEIYDASFSSTSLLIATTHNLLVYALPNFSSSISEKTTTSPAAKGKKKSTSISNGQSEKSQSFELQKTIDIPSVVGEGSTFRNAKFHPSDESVLYTVINTTSPRKKQARTASRHASICIWDTKTWNVTKSRKVGDRGLTCFDVSADGLYLAYGSSDLSIGMLDSKTLSPVFNILKAHEFPPTVIKFNPTTTTLVSGSADNSIRVVAIPAAVKDSSWTLFWIVLAIIIVMLAIAAQQLDGKYLW</sequence>
<evidence type="ECO:0000256" key="9">
    <source>
        <dbReference type="ARBA" id="ARBA00022989"/>
    </source>
</evidence>
<dbReference type="Pfam" id="PF00400">
    <property type="entry name" value="WD40"/>
    <property type="match status" value="1"/>
</dbReference>
<comment type="subcellular location">
    <subcellularLocation>
        <location evidence="1">Endoplasmic reticulum membrane</location>
        <topology evidence="1">Single-pass type II membrane protein</topology>
    </subcellularLocation>
</comment>
<dbReference type="SUPFAM" id="SSF50978">
    <property type="entry name" value="WD40 repeat-like"/>
    <property type="match status" value="1"/>
</dbReference>
<dbReference type="STRING" id="181874.A0A409VKJ3"/>
<proteinExistence type="predicted"/>
<dbReference type="GO" id="GO:0006888">
    <property type="term" value="P:endoplasmic reticulum to Golgi vesicle-mediated transport"/>
    <property type="evidence" value="ECO:0007669"/>
    <property type="project" value="TreeGrafter"/>
</dbReference>